<evidence type="ECO:0000256" key="1">
    <source>
        <dbReference type="SAM" id="SignalP"/>
    </source>
</evidence>
<gene>
    <name evidence="2" type="ORF">PZE19_32265</name>
</gene>
<dbReference type="EMBL" id="JARRAG010000007">
    <property type="protein sequence ID" value="MDG3008464.1"/>
    <property type="molecule type" value="Genomic_DNA"/>
</dbReference>
<accession>A0ABT6FLM5</accession>
<reference evidence="2 3" key="1">
    <citation type="submission" date="2023-03" db="EMBL/GenBank/DDBJ databases">
        <title>Paludisphaera mucosa sp. nov. a novel planctomycete from northern fen.</title>
        <authorList>
            <person name="Ivanova A."/>
        </authorList>
    </citation>
    <scope>NUCLEOTIDE SEQUENCE [LARGE SCALE GENOMIC DNA]</scope>
    <source>
        <strain evidence="2 3">Pla2</strain>
    </source>
</reference>
<protein>
    <submittedName>
        <fullName evidence="2">Uncharacterized protein</fullName>
    </submittedName>
</protein>
<feature type="chain" id="PRO_5045683693" evidence="1">
    <location>
        <begin position="30"/>
        <end position="325"/>
    </location>
</feature>
<dbReference type="RefSeq" id="WP_277864782.1">
    <property type="nucleotide sequence ID" value="NZ_JARRAG010000007.1"/>
</dbReference>
<organism evidence="2 3">
    <name type="scientific">Paludisphaera mucosa</name>
    <dbReference type="NCBI Taxonomy" id="3030827"/>
    <lineage>
        <taxon>Bacteria</taxon>
        <taxon>Pseudomonadati</taxon>
        <taxon>Planctomycetota</taxon>
        <taxon>Planctomycetia</taxon>
        <taxon>Isosphaerales</taxon>
        <taxon>Isosphaeraceae</taxon>
        <taxon>Paludisphaera</taxon>
    </lineage>
</organism>
<feature type="signal peptide" evidence="1">
    <location>
        <begin position="1"/>
        <end position="29"/>
    </location>
</feature>
<proteinExistence type="predicted"/>
<evidence type="ECO:0000313" key="3">
    <source>
        <dbReference type="Proteomes" id="UP001216907"/>
    </source>
</evidence>
<sequence>MKRANRKPGLTRTACMLAILATRSATSEAQTQQQYPGASGAVYYGSYSSFSPAEQADIVDAINRDRERRVAMLVGRRDEVRPPSPEAAPPVSPVVPAATIPPAAPPPAKSIQEHAGAASGRIADEAEELGRSIPRLAGAIRDLVQRHEQAPEFEVPAEADRLKLFRQLLEEVVKLGRTALAAEDELVAAFMGWAKASVEAAPVFRKAEKHFHDRAASAPPDGHARKLYAKAEAWYGARAARCEIRGKMSVPTNFQDQMAEVKDMVEAAEDLLSFVKKDEDMFKDQAGQGEELTTFLRSFTTVEEVLASWTETLVKDLRPEGDEPE</sequence>
<dbReference type="Proteomes" id="UP001216907">
    <property type="component" value="Unassembled WGS sequence"/>
</dbReference>
<keyword evidence="3" id="KW-1185">Reference proteome</keyword>
<evidence type="ECO:0000313" key="2">
    <source>
        <dbReference type="EMBL" id="MDG3008464.1"/>
    </source>
</evidence>
<comment type="caution">
    <text evidence="2">The sequence shown here is derived from an EMBL/GenBank/DDBJ whole genome shotgun (WGS) entry which is preliminary data.</text>
</comment>
<keyword evidence="1" id="KW-0732">Signal</keyword>
<name>A0ABT6FLM5_9BACT</name>